<reference evidence="1" key="1">
    <citation type="submission" date="2014-09" db="EMBL/GenBank/DDBJ databases">
        <authorList>
            <person name="Magalhaes I.L.F."/>
            <person name="Oliveira U."/>
            <person name="Santos F.R."/>
            <person name="Vidigal T.H.D.A."/>
            <person name="Brescovit A.D."/>
            <person name="Santos A.J."/>
        </authorList>
    </citation>
    <scope>NUCLEOTIDE SEQUENCE</scope>
    <source>
        <tissue evidence="1">Shoot tissue taken approximately 20 cm above the soil surface</tissue>
    </source>
</reference>
<dbReference type="AlphaFoldDB" id="A0A0A8YV05"/>
<organism evidence="1">
    <name type="scientific">Arundo donax</name>
    <name type="common">Giant reed</name>
    <name type="synonym">Donax arundinaceus</name>
    <dbReference type="NCBI Taxonomy" id="35708"/>
    <lineage>
        <taxon>Eukaryota</taxon>
        <taxon>Viridiplantae</taxon>
        <taxon>Streptophyta</taxon>
        <taxon>Embryophyta</taxon>
        <taxon>Tracheophyta</taxon>
        <taxon>Spermatophyta</taxon>
        <taxon>Magnoliopsida</taxon>
        <taxon>Liliopsida</taxon>
        <taxon>Poales</taxon>
        <taxon>Poaceae</taxon>
        <taxon>PACMAD clade</taxon>
        <taxon>Arundinoideae</taxon>
        <taxon>Arundineae</taxon>
        <taxon>Arundo</taxon>
    </lineage>
</organism>
<evidence type="ECO:0000313" key="1">
    <source>
        <dbReference type="EMBL" id="JAD26427.1"/>
    </source>
</evidence>
<proteinExistence type="predicted"/>
<sequence>MDFIYEGCPEWRKTYDLIFSTDWYHGTFKMQF</sequence>
<protein>
    <submittedName>
        <fullName evidence="1">Uncharacterized protein</fullName>
    </submittedName>
</protein>
<dbReference type="EMBL" id="GBRH01271468">
    <property type="protein sequence ID" value="JAD26427.1"/>
    <property type="molecule type" value="Transcribed_RNA"/>
</dbReference>
<accession>A0A0A8YV05</accession>
<name>A0A0A8YV05_ARUDO</name>
<reference evidence="1" key="2">
    <citation type="journal article" date="2015" name="Data Brief">
        <title>Shoot transcriptome of the giant reed, Arundo donax.</title>
        <authorList>
            <person name="Barrero R.A."/>
            <person name="Guerrero F.D."/>
            <person name="Moolhuijzen P."/>
            <person name="Goolsby J.A."/>
            <person name="Tidwell J."/>
            <person name="Bellgard S.E."/>
            <person name="Bellgard M.I."/>
        </authorList>
    </citation>
    <scope>NUCLEOTIDE SEQUENCE</scope>
    <source>
        <tissue evidence="1">Shoot tissue taken approximately 20 cm above the soil surface</tissue>
    </source>
</reference>